<organism evidence="2 3">
    <name type="scientific">Nonomuraea endophytica</name>
    <dbReference type="NCBI Taxonomy" id="714136"/>
    <lineage>
        <taxon>Bacteria</taxon>
        <taxon>Bacillati</taxon>
        <taxon>Actinomycetota</taxon>
        <taxon>Actinomycetes</taxon>
        <taxon>Streptosporangiales</taxon>
        <taxon>Streptosporangiaceae</taxon>
        <taxon>Nonomuraea</taxon>
    </lineage>
</organism>
<feature type="region of interest" description="Disordered" evidence="1">
    <location>
        <begin position="191"/>
        <end position="211"/>
    </location>
</feature>
<evidence type="ECO:0000313" key="3">
    <source>
        <dbReference type="Proteomes" id="UP000568380"/>
    </source>
</evidence>
<evidence type="ECO:0000256" key="1">
    <source>
        <dbReference type="SAM" id="MobiDB-lite"/>
    </source>
</evidence>
<sequence>MGRHQAGSLLQCRTNQRPLTCPDPGRIRPRPAREGFTRFRVPRCLRPCRFCSGPLRCRISASLIRRHPWAGPPRCRVLAGIPKRRVRGRLARCRIPAGLPGCRARQRPFGCRVPVIPLCRTGEGPPRLRISTRPRHRGGSLGRQLSGRTPRCPVPLGNGRACHGVACWRSVGLWVFACRGAFGPNVCPRRRRHQHRRDHGHSRQHPWTHRHSIHRRYCRDDNQRLRSNPDLIGRNVR</sequence>
<dbReference type="AlphaFoldDB" id="A0A7W8EID9"/>
<feature type="region of interest" description="Disordered" evidence="1">
    <location>
        <begin position="127"/>
        <end position="148"/>
    </location>
</feature>
<evidence type="ECO:0000313" key="2">
    <source>
        <dbReference type="EMBL" id="MBB5080411.1"/>
    </source>
</evidence>
<name>A0A7W8EID9_9ACTN</name>
<reference evidence="2 3" key="1">
    <citation type="submission" date="2020-08" db="EMBL/GenBank/DDBJ databases">
        <title>Genomic Encyclopedia of Type Strains, Phase IV (KMG-IV): sequencing the most valuable type-strain genomes for metagenomic binning, comparative biology and taxonomic classification.</title>
        <authorList>
            <person name="Goeker M."/>
        </authorList>
    </citation>
    <scope>NUCLEOTIDE SEQUENCE [LARGE SCALE GENOMIC DNA]</scope>
    <source>
        <strain evidence="2 3">DSM 45385</strain>
    </source>
</reference>
<dbReference type="EMBL" id="JACHIN010000008">
    <property type="protein sequence ID" value="MBB5080411.1"/>
    <property type="molecule type" value="Genomic_DNA"/>
</dbReference>
<comment type="caution">
    <text evidence="2">The sequence shown here is derived from an EMBL/GenBank/DDBJ whole genome shotgun (WGS) entry which is preliminary data.</text>
</comment>
<accession>A0A7W8EID9</accession>
<keyword evidence="3" id="KW-1185">Reference proteome</keyword>
<dbReference type="Proteomes" id="UP000568380">
    <property type="component" value="Unassembled WGS sequence"/>
</dbReference>
<gene>
    <name evidence="2" type="ORF">HNR40_005898</name>
</gene>
<protein>
    <submittedName>
        <fullName evidence="2">Uncharacterized protein</fullName>
    </submittedName>
</protein>
<proteinExistence type="predicted"/>